<keyword evidence="2" id="KW-0645">Protease</keyword>
<evidence type="ECO:0000313" key="12">
    <source>
        <dbReference type="Proteomes" id="UP001596137"/>
    </source>
</evidence>
<evidence type="ECO:0000256" key="6">
    <source>
        <dbReference type="ARBA" id="ARBA00023145"/>
    </source>
</evidence>
<reference evidence="12" key="1">
    <citation type="journal article" date="2019" name="Int. J. Syst. Evol. Microbiol.">
        <title>The Global Catalogue of Microorganisms (GCM) 10K type strain sequencing project: providing services to taxonomists for standard genome sequencing and annotation.</title>
        <authorList>
            <consortium name="The Broad Institute Genomics Platform"/>
            <consortium name="The Broad Institute Genome Sequencing Center for Infectious Disease"/>
            <person name="Wu L."/>
            <person name="Ma J."/>
        </authorList>
    </citation>
    <scope>NUCLEOTIDE SEQUENCE [LARGE SCALE GENOMIC DNA]</scope>
    <source>
        <strain evidence="12">JCM 30346</strain>
    </source>
</reference>
<protein>
    <submittedName>
        <fullName evidence="11">S1 family peptidase</fullName>
    </submittedName>
</protein>
<comment type="similarity">
    <text evidence="1">Belongs to the peptidase S1 family.</text>
</comment>
<dbReference type="SUPFAM" id="SSF50494">
    <property type="entry name" value="Trypsin-like serine proteases"/>
    <property type="match status" value="1"/>
</dbReference>
<comment type="caution">
    <text evidence="11">The sequence shown here is derived from an EMBL/GenBank/DDBJ whole genome shotgun (WGS) entry which is preliminary data.</text>
</comment>
<dbReference type="Proteomes" id="UP001596137">
    <property type="component" value="Unassembled WGS sequence"/>
</dbReference>
<accession>A0ABW1NQU3</accession>
<feature type="domain" description="Peptidase S1" evidence="9">
    <location>
        <begin position="200"/>
        <end position="375"/>
    </location>
</feature>
<evidence type="ECO:0000313" key="11">
    <source>
        <dbReference type="EMBL" id="MFC6085491.1"/>
    </source>
</evidence>
<dbReference type="InterPro" id="IPR043504">
    <property type="entry name" value="Peptidase_S1_PA_chymotrypsin"/>
</dbReference>
<keyword evidence="5" id="KW-0720">Serine protease</keyword>
<organism evidence="11 12">
    <name type="scientific">Sphaerisporangium aureirubrum</name>
    <dbReference type="NCBI Taxonomy" id="1544736"/>
    <lineage>
        <taxon>Bacteria</taxon>
        <taxon>Bacillati</taxon>
        <taxon>Actinomycetota</taxon>
        <taxon>Actinomycetes</taxon>
        <taxon>Streptosporangiales</taxon>
        <taxon>Streptosporangiaceae</taxon>
        <taxon>Sphaerisporangium</taxon>
    </lineage>
</organism>
<dbReference type="InterPro" id="IPR035070">
    <property type="entry name" value="Streptogrisin_prodomain"/>
</dbReference>
<keyword evidence="3 8" id="KW-0732">Signal</keyword>
<dbReference type="Pfam" id="PF00089">
    <property type="entry name" value="Trypsin"/>
    <property type="match status" value="1"/>
</dbReference>
<dbReference type="SUPFAM" id="SSF54806">
    <property type="entry name" value="Alpha-lytic protease prodomain"/>
    <property type="match status" value="1"/>
</dbReference>
<evidence type="ECO:0000256" key="3">
    <source>
        <dbReference type="ARBA" id="ARBA00022729"/>
    </source>
</evidence>
<feature type="chain" id="PRO_5047107805" evidence="8">
    <location>
        <begin position="23"/>
        <end position="385"/>
    </location>
</feature>
<feature type="domain" description="Peptidase S1A alpha-lytic prodomain" evidence="10">
    <location>
        <begin position="124"/>
        <end position="180"/>
    </location>
</feature>
<evidence type="ECO:0000256" key="8">
    <source>
        <dbReference type="SAM" id="SignalP"/>
    </source>
</evidence>
<dbReference type="InterPro" id="IPR009003">
    <property type="entry name" value="Peptidase_S1_PA"/>
</dbReference>
<evidence type="ECO:0000256" key="4">
    <source>
        <dbReference type="ARBA" id="ARBA00022801"/>
    </source>
</evidence>
<sequence length="385" mass="38815">MLRRRTVTAGCALAISAVTMMAAPAAIADRAPSAATGTTAAPAPTMIDAMSRDLGITKEQAESRLLNEARATGLEASFRDKLGGSYAGAWLSGPTSATLTVATSDAASAASITGTGVRAQVVKNSLASLDAAKDALDKAAASAPASAPVWYVDVKTNSVVVLSSAPSDAAQFIAASGADAALVRVEASAEAPQTFYDLRGGDAYYINNSARCSVGFSVRRGSTPGFVSAGHCGRAGNTTTGFNRVAQGTFQGSSFPGNDYSWVAVNSNWTPQPWVRGASGNVIVRGSTQAGVGSSICRSGSTTGWHCGTVQQLNTSVRYSQGTVSGVTRTNVCAEPGDSGGPYISGNQAQGMTSGGSGNCSSGGTTFFQPVNEALSAYGLTLVTG</sequence>
<dbReference type="Gene3D" id="3.30.300.50">
    <property type="match status" value="2"/>
</dbReference>
<dbReference type="InterPro" id="IPR004236">
    <property type="entry name" value="Pept_S1_alpha_lytic"/>
</dbReference>
<keyword evidence="4" id="KW-0378">Hydrolase</keyword>
<dbReference type="Gene3D" id="2.40.10.10">
    <property type="entry name" value="Trypsin-like serine proteases"/>
    <property type="match status" value="2"/>
</dbReference>
<evidence type="ECO:0000256" key="2">
    <source>
        <dbReference type="ARBA" id="ARBA00022670"/>
    </source>
</evidence>
<evidence type="ECO:0000256" key="1">
    <source>
        <dbReference type="ARBA" id="ARBA00007664"/>
    </source>
</evidence>
<dbReference type="EMBL" id="JBHSRF010000063">
    <property type="protein sequence ID" value="MFC6085491.1"/>
    <property type="molecule type" value="Genomic_DNA"/>
</dbReference>
<feature type="signal peptide" evidence="8">
    <location>
        <begin position="1"/>
        <end position="22"/>
    </location>
</feature>
<evidence type="ECO:0000256" key="7">
    <source>
        <dbReference type="ARBA" id="ARBA00023157"/>
    </source>
</evidence>
<gene>
    <name evidence="11" type="ORF">ACFP1K_30290</name>
</gene>
<dbReference type="PIRSF" id="PIRSF001134">
    <property type="entry name" value="Streptogrisin"/>
    <property type="match status" value="1"/>
</dbReference>
<dbReference type="InterPro" id="IPR001254">
    <property type="entry name" value="Trypsin_dom"/>
</dbReference>
<keyword evidence="12" id="KW-1185">Reference proteome</keyword>
<dbReference type="InterPro" id="IPR037295">
    <property type="entry name" value="Alpha-lytic_protease_prodomain"/>
</dbReference>
<dbReference type="Pfam" id="PF02983">
    <property type="entry name" value="Pro_Al_protease"/>
    <property type="match status" value="1"/>
</dbReference>
<dbReference type="InterPro" id="IPR001316">
    <property type="entry name" value="Pept_S1A_streptogrisin"/>
</dbReference>
<dbReference type="PRINTS" id="PR00861">
    <property type="entry name" value="ALYTICPTASE"/>
</dbReference>
<name>A0ABW1NQU3_9ACTN</name>
<evidence type="ECO:0000259" key="9">
    <source>
        <dbReference type="Pfam" id="PF00089"/>
    </source>
</evidence>
<keyword evidence="6" id="KW-0865">Zymogen</keyword>
<evidence type="ECO:0000259" key="10">
    <source>
        <dbReference type="Pfam" id="PF02983"/>
    </source>
</evidence>
<dbReference type="RefSeq" id="WP_380759685.1">
    <property type="nucleotide sequence ID" value="NZ_JBHSRF010000063.1"/>
</dbReference>
<proteinExistence type="inferred from homology"/>
<keyword evidence="7" id="KW-1015">Disulfide bond</keyword>
<evidence type="ECO:0000256" key="5">
    <source>
        <dbReference type="ARBA" id="ARBA00022825"/>
    </source>
</evidence>
<dbReference type="CDD" id="cd21112">
    <property type="entry name" value="alphaLP-like"/>
    <property type="match status" value="1"/>
</dbReference>